<protein>
    <submittedName>
        <fullName evidence="6">AMP-binding protein</fullName>
    </submittedName>
</protein>
<dbReference type="InterPro" id="IPR025110">
    <property type="entry name" value="AMP-bd_C"/>
</dbReference>
<dbReference type="PANTHER" id="PTHR43201:SF5">
    <property type="entry name" value="MEDIUM-CHAIN ACYL-COA LIGASE ACSF2, MITOCHONDRIAL"/>
    <property type="match status" value="1"/>
</dbReference>
<evidence type="ECO:0000259" key="5">
    <source>
        <dbReference type="Pfam" id="PF13193"/>
    </source>
</evidence>
<dbReference type="SUPFAM" id="SSF56801">
    <property type="entry name" value="Acetyl-CoA synthetase-like"/>
    <property type="match status" value="1"/>
</dbReference>
<accession>A0ABU9YLY8</accession>
<dbReference type="PROSITE" id="PS00455">
    <property type="entry name" value="AMP_BINDING"/>
    <property type="match status" value="1"/>
</dbReference>
<feature type="domain" description="AMP-binding enzyme C-terminal" evidence="5">
    <location>
        <begin position="438"/>
        <end position="516"/>
    </location>
</feature>
<feature type="region of interest" description="Disordered" evidence="3">
    <location>
        <begin position="180"/>
        <end position="199"/>
    </location>
</feature>
<name>A0ABU9YLY8_9PROT</name>
<feature type="domain" description="AMP-dependent synthetase/ligase" evidence="4">
    <location>
        <begin position="27"/>
        <end position="381"/>
    </location>
</feature>
<dbReference type="Gene3D" id="3.30.300.30">
    <property type="match status" value="1"/>
</dbReference>
<gene>
    <name evidence="6" type="ORF">WG926_14890</name>
</gene>
<dbReference type="InterPro" id="IPR045851">
    <property type="entry name" value="AMP-bd_C_sf"/>
</dbReference>
<sequence>MAPSRIPRSDTPSRSPLSGEIVASPWHHARAWPDRPAVIVADTGEILSYGDMIRGANRLANLFVGLGLRPGDCVAFCLENHVRYCELVWAAKAAGLYYVCIARQSGVDDLRYVLTNCGARVFIASTAVADTVAAAIQGLSGLHAFMIDGQARGFASYEAAVAGQDDQPVEDRPRGASMLYSSGTTGRPKGVRHPIQPVSPHVAPPRHKLMVDTYGFGADMVFLNPGPLYHTGPLRFMMHAQRAGGTVVVFRKFDAEAVLRAIGRHGVTHALFVPTMFVRMLALPDAVKAAADLASLRVVIHMAAPVSVAVKRRMIDWFGPILHEMYGGTESVGTTIITSPEWLAHPGSVGRPSAGTELHIVDERGRECPAGVPGLIYMSSGKTFEYHGEAGKTAASRHAMGWYTLGDVGYVDDDGYLHLTDRQSNLIISGGVNIYPREVETVLADHPAVADVAVLGVPDPDFGEAVRAVVVCRFPAVSGDDLARELMAFCRGRLNPVKCPRMIDFVAELPRSEAGKILRADLRRRYWPDGAGLVV</sequence>
<dbReference type="RefSeq" id="WP_345937648.1">
    <property type="nucleotide sequence ID" value="NZ_JBBKTW010000005.1"/>
</dbReference>
<organism evidence="6 7">
    <name type="scientific">Tistrella arctica</name>
    <dbReference type="NCBI Taxonomy" id="3133430"/>
    <lineage>
        <taxon>Bacteria</taxon>
        <taxon>Pseudomonadati</taxon>
        <taxon>Pseudomonadota</taxon>
        <taxon>Alphaproteobacteria</taxon>
        <taxon>Geminicoccales</taxon>
        <taxon>Geminicoccaceae</taxon>
        <taxon>Tistrella</taxon>
    </lineage>
</organism>
<dbReference type="InterPro" id="IPR042099">
    <property type="entry name" value="ANL_N_sf"/>
</dbReference>
<comment type="caution">
    <text evidence="6">The sequence shown here is derived from an EMBL/GenBank/DDBJ whole genome shotgun (WGS) entry which is preliminary data.</text>
</comment>
<dbReference type="Proteomes" id="UP001413721">
    <property type="component" value="Unassembled WGS sequence"/>
</dbReference>
<dbReference type="Pfam" id="PF13193">
    <property type="entry name" value="AMP-binding_C"/>
    <property type="match status" value="1"/>
</dbReference>
<evidence type="ECO:0000313" key="6">
    <source>
        <dbReference type="EMBL" id="MEN2989600.1"/>
    </source>
</evidence>
<dbReference type="Gene3D" id="3.40.50.12780">
    <property type="entry name" value="N-terminal domain of ligase-like"/>
    <property type="match status" value="1"/>
</dbReference>
<evidence type="ECO:0000259" key="4">
    <source>
        <dbReference type="Pfam" id="PF00501"/>
    </source>
</evidence>
<reference evidence="6 7" key="1">
    <citation type="submission" date="2024-03" db="EMBL/GenBank/DDBJ databases">
        <title>High-quality draft genome sequencing of Tistrella sp. BH-R2-4.</title>
        <authorList>
            <person name="Dong C."/>
        </authorList>
    </citation>
    <scope>NUCLEOTIDE SEQUENCE [LARGE SCALE GENOMIC DNA]</scope>
    <source>
        <strain evidence="6 7">BH-R2-4</strain>
    </source>
</reference>
<dbReference type="EMBL" id="JBBKTW010000005">
    <property type="protein sequence ID" value="MEN2989600.1"/>
    <property type="molecule type" value="Genomic_DNA"/>
</dbReference>
<evidence type="ECO:0000256" key="1">
    <source>
        <dbReference type="ARBA" id="ARBA00006432"/>
    </source>
</evidence>
<dbReference type="PANTHER" id="PTHR43201">
    <property type="entry name" value="ACYL-COA SYNTHETASE"/>
    <property type="match status" value="1"/>
</dbReference>
<evidence type="ECO:0000313" key="7">
    <source>
        <dbReference type="Proteomes" id="UP001413721"/>
    </source>
</evidence>
<dbReference type="InterPro" id="IPR000873">
    <property type="entry name" value="AMP-dep_synth/lig_dom"/>
</dbReference>
<proteinExistence type="inferred from homology"/>
<dbReference type="Pfam" id="PF00501">
    <property type="entry name" value="AMP-binding"/>
    <property type="match status" value="1"/>
</dbReference>
<comment type="similarity">
    <text evidence="1">Belongs to the ATP-dependent AMP-binding enzyme family.</text>
</comment>
<evidence type="ECO:0000256" key="3">
    <source>
        <dbReference type="SAM" id="MobiDB-lite"/>
    </source>
</evidence>
<keyword evidence="7" id="KW-1185">Reference proteome</keyword>
<keyword evidence="2" id="KW-0436">Ligase</keyword>
<dbReference type="InterPro" id="IPR020845">
    <property type="entry name" value="AMP-binding_CS"/>
</dbReference>
<evidence type="ECO:0000256" key="2">
    <source>
        <dbReference type="ARBA" id="ARBA00022598"/>
    </source>
</evidence>